<keyword evidence="6 14" id="KW-0812">Transmembrane</keyword>
<dbReference type="InterPro" id="IPR036890">
    <property type="entry name" value="HATPase_C_sf"/>
</dbReference>
<dbReference type="EC" id="2.7.13.3" evidence="3"/>
<dbReference type="Gene3D" id="3.30.450.20">
    <property type="entry name" value="PAS domain"/>
    <property type="match status" value="1"/>
</dbReference>
<reference evidence="17 18" key="1">
    <citation type="submission" date="2021-04" db="EMBL/GenBank/DDBJ databases">
        <title>novel species isolated from subtropical streams in China.</title>
        <authorList>
            <person name="Lu H."/>
        </authorList>
    </citation>
    <scope>NUCLEOTIDE SEQUENCE [LARGE SCALE GENOMIC DNA]</scope>
    <source>
        <strain evidence="17 18">FT147W</strain>
    </source>
</reference>
<feature type="coiled-coil region" evidence="13">
    <location>
        <begin position="376"/>
        <end position="417"/>
    </location>
</feature>
<dbReference type="SUPFAM" id="SSF47384">
    <property type="entry name" value="Homodimeric domain of signal transducing histidine kinase"/>
    <property type="match status" value="1"/>
</dbReference>
<dbReference type="SUPFAM" id="SSF158472">
    <property type="entry name" value="HAMP domain-like"/>
    <property type="match status" value="1"/>
</dbReference>
<dbReference type="CDD" id="cd06225">
    <property type="entry name" value="HAMP"/>
    <property type="match status" value="1"/>
</dbReference>
<evidence type="ECO:0000313" key="18">
    <source>
        <dbReference type="Proteomes" id="UP000682982"/>
    </source>
</evidence>
<comment type="subcellular location">
    <subcellularLocation>
        <location evidence="2">Membrane</location>
        <topology evidence="2">Multi-pass membrane protein</topology>
    </subcellularLocation>
</comment>
<dbReference type="NCBIfam" id="TIGR00229">
    <property type="entry name" value="sensory_box"/>
    <property type="match status" value="1"/>
</dbReference>
<dbReference type="Gene3D" id="6.10.340.10">
    <property type="match status" value="1"/>
</dbReference>
<dbReference type="InterPro" id="IPR035965">
    <property type="entry name" value="PAS-like_dom_sf"/>
</dbReference>
<dbReference type="Pfam" id="PF02518">
    <property type="entry name" value="HATPase_c"/>
    <property type="match status" value="1"/>
</dbReference>
<evidence type="ECO:0000256" key="11">
    <source>
        <dbReference type="ARBA" id="ARBA00023012"/>
    </source>
</evidence>
<evidence type="ECO:0000256" key="9">
    <source>
        <dbReference type="ARBA" id="ARBA00022840"/>
    </source>
</evidence>
<keyword evidence="7" id="KW-0547">Nucleotide-binding</keyword>
<evidence type="ECO:0000313" key="17">
    <source>
        <dbReference type="EMBL" id="MBR7794221.1"/>
    </source>
</evidence>
<feature type="domain" description="HAMP" evidence="16">
    <location>
        <begin position="170"/>
        <end position="222"/>
    </location>
</feature>
<dbReference type="PROSITE" id="PS50885">
    <property type="entry name" value="HAMP"/>
    <property type="match status" value="1"/>
</dbReference>
<dbReference type="InterPro" id="IPR005467">
    <property type="entry name" value="His_kinase_dom"/>
</dbReference>
<accession>A0ABS5H5R9</accession>
<dbReference type="SMART" id="SM00387">
    <property type="entry name" value="HATPase_c"/>
    <property type="match status" value="1"/>
</dbReference>
<keyword evidence="12 14" id="KW-0472">Membrane</keyword>
<dbReference type="PRINTS" id="PR00344">
    <property type="entry name" value="BCTRLSENSOR"/>
</dbReference>
<dbReference type="Gene3D" id="1.10.287.130">
    <property type="match status" value="1"/>
</dbReference>
<feature type="transmembrane region" description="Helical" evidence="14">
    <location>
        <begin position="12"/>
        <end position="34"/>
    </location>
</feature>
<dbReference type="Pfam" id="PF00672">
    <property type="entry name" value="HAMP"/>
    <property type="match status" value="1"/>
</dbReference>
<evidence type="ECO:0000256" key="6">
    <source>
        <dbReference type="ARBA" id="ARBA00022692"/>
    </source>
</evidence>
<comment type="catalytic activity">
    <reaction evidence="1">
        <text>ATP + protein L-histidine = ADP + protein N-phospho-L-histidine.</text>
        <dbReference type="EC" id="2.7.13.3"/>
    </reaction>
</comment>
<keyword evidence="5" id="KW-0808">Transferase</keyword>
<keyword evidence="11" id="KW-0902">Two-component regulatory system</keyword>
<evidence type="ECO:0000256" key="13">
    <source>
        <dbReference type="SAM" id="Coils"/>
    </source>
</evidence>
<protein>
    <recommendedName>
        <fullName evidence="3">histidine kinase</fullName>
        <ecNumber evidence="3">2.7.13.3</ecNumber>
    </recommendedName>
</protein>
<dbReference type="InterPro" id="IPR036097">
    <property type="entry name" value="HisK_dim/P_sf"/>
</dbReference>
<evidence type="ECO:0000259" key="15">
    <source>
        <dbReference type="PROSITE" id="PS50109"/>
    </source>
</evidence>
<dbReference type="InterPro" id="IPR000014">
    <property type="entry name" value="PAS"/>
</dbReference>
<proteinExistence type="predicted"/>
<evidence type="ECO:0000256" key="8">
    <source>
        <dbReference type="ARBA" id="ARBA00022777"/>
    </source>
</evidence>
<keyword evidence="9" id="KW-0067">ATP-binding</keyword>
<evidence type="ECO:0000256" key="3">
    <source>
        <dbReference type="ARBA" id="ARBA00012438"/>
    </source>
</evidence>
<feature type="domain" description="Histidine kinase" evidence="15">
    <location>
        <begin position="426"/>
        <end position="657"/>
    </location>
</feature>
<dbReference type="PROSITE" id="PS50109">
    <property type="entry name" value="HIS_KIN"/>
    <property type="match status" value="1"/>
</dbReference>
<evidence type="ECO:0000256" key="14">
    <source>
        <dbReference type="SAM" id="Phobius"/>
    </source>
</evidence>
<dbReference type="CDD" id="cd00082">
    <property type="entry name" value="HisKA"/>
    <property type="match status" value="1"/>
</dbReference>
<evidence type="ECO:0000256" key="2">
    <source>
        <dbReference type="ARBA" id="ARBA00004141"/>
    </source>
</evidence>
<keyword evidence="10 14" id="KW-1133">Transmembrane helix</keyword>
<dbReference type="SUPFAM" id="SSF55785">
    <property type="entry name" value="PYP-like sensor domain (PAS domain)"/>
    <property type="match status" value="1"/>
</dbReference>
<dbReference type="Gene3D" id="3.30.565.10">
    <property type="entry name" value="Histidine kinase-like ATPase, C-terminal domain"/>
    <property type="match status" value="1"/>
</dbReference>
<dbReference type="InterPro" id="IPR003661">
    <property type="entry name" value="HisK_dim/P_dom"/>
</dbReference>
<dbReference type="Proteomes" id="UP000682982">
    <property type="component" value="Unassembled WGS sequence"/>
</dbReference>
<evidence type="ECO:0000256" key="12">
    <source>
        <dbReference type="ARBA" id="ARBA00023136"/>
    </source>
</evidence>
<keyword evidence="13" id="KW-0175">Coiled coil</keyword>
<sequence>MRSILRHLSLRQISIIGVAAGILVPAVLFGYFTVKTRYERELQLRVYSPMSQYADMLSKAMEVPLWNVDREVAGQFVQAVMRNREVNSVTITDESGTVFVHLEKERKPQNNVVSLTRDIRLDQKAIGKVSLELTSAYVDRDFFDDILKLLLALLAQVIFSFVLIWFVFDRRIVRPIQKLQRATLFLSAGELNKSLEWKRQDEIGNLAHGLDQMRLNLGSLIAERDLQNQVLQQELLERSRVEEVLRDTENKFIAIFQSSPVAMTVLRKAERYAIMDVNDAWLRQFKWERETTLGNPAMQAQLWRNPDDFDRIVHILEREGEIHSYEAWCRCGVGEQNLLCQVSGRIIRVGNEPLLVLVQEDITEKRQNELDIRNMNQTLEKRVFERTHELEEANSELTVVLENLQRAQQELLRTEKMAALGSLVAGVAHELNTPIGTCVTVASTLQQQTDDFLKQYEHGIRKSVLDDYLKNARLGSDLLLRNLSKASELVTSFKQVAVDRTSANRRIFALDGMMDELITTLGPMIRKTKYTVVAELPPKFMMDSYPGALGQVMTNLINNAFIHAFEPDKRGRVTISAKLIDSEHIEVLVTDDGKGIPPANLGRIFDPFFTTRLGQGGSGLGLNIVYNLIKDVLGGNITVESQLGKGTCFKITLPRVARVVNGA</sequence>
<dbReference type="PANTHER" id="PTHR42878">
    <property type="entry name" value="TWO-COMPONENT HISTIDINE KINASE"/>
    <property type="match status" value="1"/>
</dbReference>
<keyword evidence="8" id="KW-0418">Kinase</keyword>
<evidence type="ECO:0000256" key="10">
    <source>
        <dbReference type="ARBA" id="ARBA00022989"/>
    </source>
</evidence>
<feature type="transmembrane region" description="Helical" evidence="14">
    <location>
        <begin position="149"/>
        <end position="168"/>
    </location>
</feature>
<evidence type="ECO:0000256" key="7">
    <source>
        <dbReference type="ARBA" id="ARBA00022741"/>
    </source>
</evidence>
<dbReference type="RefSeq" id="WP_212680252.1">
    <property type="nucleotide sequence ID" value="NZ_JAGSPK010000007.1"/>
</dbReference>
<dbReference type="InterPro" id="IPR004358">
    <property type="entry name" value="Sig_transdc_His_kin-like_C"/>
</dbReference>
<gene>
    <name evidence="17" type="ORF">KDM87_16620</name>
</gene>
<keyword evidence="4" id="KW-0597">Phosphoprotein</keyword>
<dbReference type="SMART" id="SM00304">
    <property type="entry name" value="HAMP"/>
    <property type="match status" value="1"/>
</dbReference>
<dbReference type="SUPFAM" id="SSF55874">
    <property type="entry name" value="ATPase domain of HSP90 chaperone/DNA topoisomerase II/histidine kinase"/>
    <property type="match status" value="1"/>
</dbReference>
<evidence type="ECO:0000256" key="4">
    <source>
        <dbReference type="ARBA" id="ARBA00022553"/>
    </source>
</evidence>
<dbReference type="InterPro" id="IPR003594">
    <property type="entry name" value="HATPase_dom"/>
</dbReference>
<keyword evidence="18" id="KW-1185">Reference proteome</keyword>
<evidence type="ECO:0000256" key="5">
    <source>
        <dbReference type="ARBA" id="ARBA00022679"/>
    </source>
</evidence>
<organism evidence="17 18">
    <name type="scientific">Undibacterium rivi</name>
    <dbReference type="NCBI Taxonomy" id="2828729"/>
    <lineage>
        <taxon>Bacteria</taxon>
        <taxon>Pseudomonadati</taxon>
        <taxon>Pseudomonadota</taxon>
        <taxon>Betaproteobacteria</taxon>
        <taxon>Burkholderiales</taxon>
        <taxon>Oxalobacteraceae</taxon>
        <taxon>Undibacterium</taxon>
    </lineage>
</organism>
<evidence type="ECO:0000259" key="16">
    <source>
        <dbReference type="PROSITE" id="PS50885"/>
    </source>
</evidence>
<evidence type="ECO:0000256" key="1">
    <source>
        <dbReference type="ARBA" id="ARBA00000085"/>
    </source>
</evidence>
<dbReference type="InterPro" id="IPR050351">
    <property type="entry name" value="BphY/WalK/GraS-like"/>
</dbReference>
<name>A0ABS5H5R9_9BURK</name>
<dbReference type="InterPro" id="IPR003660">
    <property type="entry name" value="HAMP_dom"/>
</dbReference>
<comment type="caution">
    <text evidence="17">The sequence shown here is derived from an EMBL/GenBank/DDBJ whole genome shotgun (WGS) entry which is preliminary data.</text>
</comment>
<dbReference type="PANTHER" id="PTHR42878:SF7">
    <property type="entry name" value="SENSOR HISTIDINE KINASE GLRK"/>
    <property type="match status" value="1"/>
</dbReference>
<dbReference type="EMBL" id="JAGSPK010000007">
    <property type="protein sequence ID" value="MBR7794221.1"/>
    <property type="molecule type" value="Genomic_DNA"/>
</dbReference>